<reference evidence="2 3" key="1">
    <citation type="journal article" date="2021" name="Hortic Res">
        <title>Chromosome-scale assembly of the Dendrobium chrysotoxum genome enhances the understanding of orchid evolution.</title>
        <authorList>
            <person name="Zhang Y."/>
            <person name="Zhang G.Q."/>
            <person name="Zhang D."/>
            <person name="Liu X.D."/>
            <person name="Xu X.Y."/>
            <person name="Sun W.H."/>
            <person name="Yu X."/>
            <person name="Zhu X."/>
            <person name="Wang Z.W."/>
            <person name="Zhao X."/>
            <person name="Zhong W.Y."/>
            <person name="Chen H."/>
            <person name="Yin W.L."/>
            <person name="Huang T."/>
            <person name="Niu S.C."/>
            <person name="Liu Z.J."/>
        </authorList>
    </citation>
    <scope>NUCLEOTIDE SEQUENCE [LARGE SCALE GENOMIC DNA]</scope>
    <source>
        <strain evidence="2">Lindl</strain>
    </source>
</reference>
<feature type="region of interest" description="Disordered" evidence="1">
    <location>
        <begin position="22"/>
        <end position="49"/>
    </location>
</feature>
<comment type="caution">
    <text evidence="2">The sequence shown here is derived from an EMBL/GenBank/DDBJ whole genome shotgun (WGS) entry which is preliminary data.</text>
</comment>
<name>A0AAV7G4J3_DENCH</name>
<keyword evidence="3" id="KW-1185">Reference proteome</keyword>
<dbReference type="Proteomes" id="UP000775213">
    <property type="component" value="Unassembled WGS sequence"/>
</dbReference>
<evidence type="ECO:0000256" key="1">
    <source>
        <dbReference type="SAM" id="MobiDB-lite"/>
    </source>
</evidence>
<proteinExistence type="predicted"/>
<evidence type="ECO:0000313" key="3">
    <source>
        <dbReference type="Proteomes" id="UP000775213"/>
    </source>
</evidence>
<accession>A0AAV7G4J3</accession>
<evidence type="ECO:0000313" key="2">
    <source>
        <dbReference type="EMBL" id="KAH0451122.1"/>
    </source>
</evidence>
<gene>
    <name evidence="2" type="ORF">IEQ34_018421</name>
</gene>
<dbReference type="EMBL" id="JAGFBR010000017">
    <property type="protein sequence ID" value="KAH0451122.1"/>
    <property type="molecule type" value="Genomic_DNA"/>
</dbReference>
<sequence>MWAVLHLKAVLKGVGSGLHLKDAPKVTPSSTGIKKQDKAPKDGDKRRSHGAIDDVASTITFDGLTMIRKNFYIPNEVLIIASKRSDRVHAPPPGFIAVYEMTLRAGLRFPPAPELLEIFKACGVSLPQFLCRAITIIFGLTVFFQERGATLTVEYLSEICKFTNDIYGRVSCRNNKKWLDFSMHDPSKNWSSSFFFVKNEWGLPEKWGRLKELLDFPNIGE</sequence>
<dbReference type="AlphaFoldDB" id="A0AAV7G4J3"/>
<feature type="compositionally biased region" description="Basic and acidic residues" evidence="1">
    <location>
        <begin position="34"/>
        <end position="45"/>
    </location>
</feature>
<protein>
    <submittedName>
        <fullName evidence="2">Uncharacterized protein</fullName>
    </submittedName>
</protein>
<organism evidence="2 3">
    <name type="scientific">Dendrobium chrysotoxum</name>
    <name type="common">Orchid</name>
    <dbReference type="NCBI Taxonomy" id="161865"/>
    <lineage>
        <taxon>Eukaryota</taxon>
        <taxon>Viridiplantae</taxon>
        <taxon>Streptophyta</taxon>
        <taxon>Embryophyta</taxon>
        <taxon>Tracheophyta</taxon>
        <taxon>Spermatophyta</taxon>
        <taxon>Magnoliopsida</taxon>
        <taxon>Liliopsida</taxon>
        <taxon>Asparagales</taxon>
        <taxon>Orchidaceae</taxon>
        <taxon>Epidendroideae</taxon>
        <taxon>Malaxideae</taxon>
        <taxon>Dendrobiinae</taxon>
        <taxon>Dendrobium</taxon>
    </lineage>
</organism>